<name>A0A0L6VGR8_9BASI</name>
<evidence type="ECO:0000313" key="3">
    <source>
        <dbReference type="Proteomes" id="UP000037035"/>
    </source>
</evidence>
<dbReference type="EMBL" id="LAVV01006436">
    <property type="protein sequence ID" value="KNZ59943.1"/>
    <property type="molecule type" value="Genomic_DNA"/>
</dbReference>
<reference evidence="2 3" key="1">
    <citation type="submission" date="2015-08" db="EMBL/GenBank/DDBJ databases">
        <title>Next Generation Sequencing and Analysis of the Genome of Puccinia sorghi L Schw, the Causal Agent of Maize Common Rust.</title>
        <authorList>
            <person name="Rochi L."/>
            <person name="Burguener G."/>
            <person name="Darino M."/>
            <person name="Turjanski A."/>
            <person name="Kreff E."/>
            <person name="Dieguez M.J."/>
            <person name="Sacco F."/>
        </authorList>
    </citation>
    <scope>NUCLEOTIDE SEQUENCE [LARGE SCALE GENOMIC DNA]</scope>
    <source>
        <strain evidence="2 3">RO10H11247</strain>
    </source>
</reference>
<feature type="region of interest" description="Disordered" evidence="1">
    <location>
        <begin position="39"/>
        <end position="61"/>
    </location>
</feature>
<sequence>MSTAGSLARRNFPPPFDSGIKTYDSATTTIKTIPSNFGANSYGYKGSGTRSQGKNKGKAVSQEIGWLKKRRGDPNPVNNTQGRNCRGKKNLMKKMETLKAEENIKKNDKTGIRLIQLYPDKKILGHLIRDPDDGSDFEEEDRNVAPRRIRAYWQSGSMENII</sequence>
<gene>
    <name evidence="2" type="ORF">VP01_1639g10</name>
</gene>
<comment type="caution">
    <text evidence="2">The sequence shown here is derived from an EMBL/GenBank/DDBJ whole genome shotgun (WGS) entry which is preliminary data.</text>
</comment>
<dbReference type="AlphaFoldDB" id="A0A0L6VGR8"/>
<protein>
    <submittedName>
        <fullName evidence="2">Uncharacterized protein</fullName>
    </submittedName>
</protein>
<keyword evidence="3" id="KW-1185">Reference proteome</keyword>
<evidence type="ECO:0000256" key="1">
    <source>
        <dbReference type="SAM" id="MobiDB-lite"/>
    </source>
</evidence>
<organism evidence="2 3">
    <name type="scientific">Puccinia sorghi</name>
    <dbReference type="NCBI Taxonomy" id="27349"/>
    <lineage>
        <taxon>Eukaryota</taxon>
        <taxon>Fungi</taxon>
        <taxon>Dikarya</taxon>
        <taxon>Basidiomycota</taxon>
        <taxon>Pucciniomycotina</taxon>
        <taxon>Pucciniomycetes</taxon>
        <taxon>Pucciniales</taxon>
        <taxon>Pucciniaceae</taxon>
        <taxon>Puccinia</taxon>
    </lineage>
</organism>
<dbReference type="Proteomes" id="UP000037035">
    <property type="component" value="Unassembled WGS sequence"/>
</dbReference>
<proteinExistence type="predicted"/>
<evidence type="ECO:0000313" key="2">
    <source>
        <dbReference type="EMBL" id="KNZ59943.1"/>
    </source>
</evidence>
<dbReference type="VEuPathDB" id="FungiDB:VP01_1639g10"/>
<accession>A0A0L6VGR8</accession>